<keyword evidence="2" id="KW-0812">Transmembrane</keyword>
<feature type="transmembrane region" description="Helical" evidence="2">
    <location>
        <begin position="325"/>
        <end position="346"/>
    </location>
</feature>
<keyword evidence="4" id="KW-1185">Reference proteome</keyword>
<keyword evidence="2" id="KW-0472">Membrane</keyword>
<name>A0A429GR00_9CREN</name>
<dbReference type="AlphaFoldDB" id="A0A429GR00"/>
<protein>
    <submittedName>
        <fullName evidence="3">Uncharacterized protein</fullName>
    </submittedName>
</protein>
<feature type="transmembrane region" description="Helical" evidence="2">
    <location>
        <begin position="352"/>
        <end position="371"/>
    </location>
</feature>
<evidence type="ECO:0000313" key="4">
    <source>
        <dbReference type="Proteomes" id="UP000277582"/>
    </source>
</evidence>
<organism evidence="3 4">
    <name type="scientific">Candidatus Methanodesulfokora washburnensis</name>
    <dbReference type="NCBI Taxonomy" id="2478471"/>
    <lineage>
        <taxon>Archaea</taxon>
        <taxon>Thermoproteota</taxon>
        <taxon>Candidatus Korarchaeia</taxon>
        <taxon>Candidatus Korarchaeia incertae sedis</taxon>
        <taxon>Candidatus Methanodesulfokora</taxon>
    </lineage>
</organism>
<accession>A0A429GR00</accession>
<dbReference type="EMBL" id="RCOS01000063">
    <property type="protein sequence ID" value="RSN76113.1"/>
    <property type="molecule type" value="Genomic_DNA"/>
</dbReference>
<feature type="transmembrane region" description="Helical" evidence="2">
    <location>
        <begin position="247"/>
        <end position="269"/>
    </location>
</feature>
<dbReference type="RefSeq" id="WP_125670935.1">
    <property type="nucleotide sequence ID" value="NZ_RCOS01000063.1"/>
</dbReference>
<feature type="transmembrane region" description="Helical" evidence="2">
    <location>
        <begin position="171"/>
        <end position="193"/>
    </location>
</feature>
<reference evidence="3 4" key="1">
    <citation type="submission" date="2018-10" db="EMBL/GenBank/DDBJ databases">
        <title>Co-occurring genomic capacity for anaerobic methane metabolism and dissimilatory sulfite reduction discovered in the Korarchaeota.</title>
        <authorList>
            <person name="Mckay L.J."/>
            <person name="Dlakic M."/>
            <person name="Fields M.W."/>
            <person name="Delmont T.O."/>
            <person name="Eren A.M."/>
            <person name="Jay Z.J."/>
            <person name="Klingelsmith K.B."/>
            <person name="Rusch D.B."/>
            <person name="Inskeep W.P."/>
        </authorList>
    </citation>
    <scope>NUCLEOTIDE SEQUENCE [LARGE SCALE GENOMIC DNA]</scope>
    <source>
        <strain evidence="3 4">MDKW</strain>
    </source>
</reference>
<evidence type="ECO:0000256" key="1">
    <source>
        <dbReference type="SAM" id="MobiDB-lite"/>
    </source>
</evidence>
<comment type="caution">
    <text evidence="3">The sequence shown here is derived from an EMBL/GenBank/DDBJ whole genome shotgun (WGS) entry which is preliminary data.</text>
</comment>
<feature type="transmembrane region" description="Helical" evidence="2">
    <location>
        <begin position="205"/>
        <end position="226"/>
    </location>
</feature>
<keyword evidence="2" id="KW-1133">Transmembrane helix</keyword>
<proteinExistence type="predicted"/>
<evidence type="ECO:0000256" key="2">
    <source>
        <dbReference type="SAM" id="Phobius"/>
    </source>
</evidence>
<dbReference type="Proteomes" id="UP000277582">
    <property type="component" value="Unassembled WGS sequence"/>
</dbReference>
<feature type="transmembrane region" description="Helical" evidence="2">
    <location>
        <begin position="281"/>
        <end position="304"/>
    </location>
</feature>
<gene>
    <name evidence="3" type="ORF">D6D85_04990</name>
</gene>
<sequence length="840" mass="93897">MRCILLGIGSRAARVINEILRNSRDPLSLGNLFPIDISTRKDEKPYEAEIEVTKEGTRISPRKKEDGHYYYMVDPGTYSIHLKMPEGDLWKTEEIKDKGKRIEVSVPEAKPPKPSRFSRELKMLILGKLAGLIPIAMDINMLPYCLLIVIMGILPEIVADRVKVDGTAKKGGFLSLVGAVGLAFGWFACYKALPLGGIAVPPEVPYIGALSVLSSMIGEVAAYIYLLLTRPVERIPILKEFYSVLKLIAVMFIGSLIGGLVGALIIWLFHMDIPLNNLLNAWASLFAYSLISFIISIFVAWASYKLWRYNLRRFWKSATLGAMSFLIMLAAGLYLSAHGLAILKAVPTVPDGLLIPSIALATASILGYYYFRKIRPVIEVKQEDIPIPIVPHRSYKGEVVALVLQQQDQPLDCVDVQEKEAKEFGISLKYIIPQASEIPRFVRDIASSIKQIKRVIWERTGKPLDAVFVLMDMEMRDKVDPEDPAVLTSLWLSSSISDIVGVPSILMLILPERPVKEAAPMLSCAPAEGLAPLDPSFRDYVMKQLECYNGLILVDPAYLAPGVMGVGTVEKVLTEEIVKRICPLLEPGSPDVISASGVDSQHVINGITGPSNKKGISVVGFSSTEMPKYDRNAVSMVVRESLTNTTARAELKDAGSVFILARGDRDLISLSDIYYSVKALYKGPVSAFDVETGDKGRLEIVSILSGIMPDVLPIWGGKEPLEREIEERKKELKRKVEEKMEEIDKELDKMSEEEKEEIKRRLEEERKRIEEIGKKKEAEEEMKKEAEEKEEAEEKKEAELEPAVEAERARKIRTEAKMPRRRMDFTKIDAERLERIVIGN</sequence>
<feature type="region of interest" description="Disordered" evidence="1">
    <location>
        <begin position="769"/>
        <end position="812"/>
    </location>
</feature>
<feature type="transmembrane region" description="Helical" evidence="2">
    <location>
        <begin position="141"/>
        <end position="159"/>
    </location>
</feature>
<evidence type="ECO:0000313" key="3">
    <source>
        <dbReference type="EMBL" id="RSN76113.1"/>
    </source>
</evidence>